<evidence type="ECO:0000313" key="2">
    <source>
        <dbReference type="Proteomes" id="UP000198420"/>
    </source>
</evidence>
<accession>A0A239HR39</accession>
<dbReference type="EMBL" id="FZNP01000034">
    <property type="protein sequence ID" value="SNS83817.1"/>
    <property type="molecule type" value="Genomic_DNA"/>
</dbReference>
<dbReference type="RefSeq" id="WP_143227490.1">
    <property type="nucleotide sequence ID" value="NZ_FZNP01000034.1"/>
</dbReference>
<keyword evidence="2" id="KW-1185">Reference proteome</keyword>
<organism evidence="1 2">
    <name type="scientific">Actinomadura mexicana</name>
    <dbReference type="NCBI Taxonomy" id="134959"/>
    <lineage>
        <taxon>Bacteria</taxon>
        <taxon>Bacillati</taxon>
        <taxon>Actinomycetota</taxon>
        <taxon>Actinomycetes</taxon>
        <taxon>Streptosporangiales</taxon>
        <taxon>Thermomonosporaceae</taxon>
        <taxon>Actinomadura</taxon>
    </lineage>
</organism>
<name>A0A239HR39_9ACTN</name>
<dbReference type="Pfam" id="PF19409">
    <property type="entry name" value="Thiopep_pre"/>
    <property type="match status" value="1"/>
</dbReference>
<protein>
    <submittedName>
        <fullName evidence="1">Uncharacterized protein</fullName>
    </submittedName>
</protein>
<evidence type="ECO:0000313" key="1">
    <source>
        <dbReference type="EMBL" id="SNS83817.1"/>
    </source>
</evidence>
<dbReference type="AlphaFoldDB" id="A0A239HR39"/>
<dbReference type="Proteomes" id="UP000198420">
    <property type="component" value="Unassembled WGS sequence"/>
</dbReference>
<reference evidence="2" key="1">
    <citation type="submission" date="2017-06" db="EMBL/GenBank/DDBJ databases">
        <authorList>
            <person name="Varghese N."/>
            <person name="Submissions S."/>
        </authorList>
    </citation>
    <scope>NUCLEOTIDE SEQUENCE [LARGE SCALE GENOMIC DNA]</scope>
    <source>
        <strain evidence="2">DSM 44485</strain>
    </source>
</reference>
<proteinExistence type="predicted"/>
<dbReference type="OrthoDB" id="166234at2"/>
<sequence>MDKLDLDGLKVESIEVVSLEGLESGHGMTEIDASCGAFCICATISCQAPVAE</sequence>
<gene>
    <name evidence="1" type="ORF">SAMN06265355_1347</name>
</gene>